<dbReference type="InterPro" id="IPR036028">
    <property type="entry name" value="SH3-like_dom_sf"/>
</dbReference>
<dbReference type="Pfam" id="PF07653">
    <property type="entry name" value="SH3_2"/>
    <property type="match status" value="1"/>
</dbReference>
<dbReference type="PANTHER" id="PTHR22834:SF20">
    <property type="entry name" value="SH3 DOMAIN-CONTAINING PROTEIN"/>
    <property type="match status" value="1"/>
</dbReference>
<name>A0A915HVT3_ROMCU</name>
<dbReference type="PROSITE" id="PS50010">
    <property type="entry name" value="DH_2"/>
    <property type="match status" value="1"/>
</dbReference>
<dbReference type="InterPro" id="IPR051492">
    <property type="entry name" value="Dynamin-Rho_GEF"/>
</dbReference>
<evidence type="ECO:0000313" key="6">
    <source>
        <dbReference type="Proteomes" id="UP000887565"/>
    </source>
</evidence>
<evidence type="ECO:0000256" key="3">
    <source>
        <dbReference type="SAM" id="MobiDB-lite"/>
    </source>
</evidence>
<dbReference type="SMART" id="SM00326">
    <property type="entry name" value="SH3"/>
    <property type="match status" value="4"/>
</dbReference>
<dbReference type="PROSITE" id="PS50002">
    <property type="entry name" value="SH3"/>
    <property type="match status" value="4"/>
</dbReference>
<dbReference type="Proteomes" id="UP000887565">
    <property type="component" value="Unplaced"/>
</dbReference>
<feature type="compositionally biased region" description="Low complexity" evidence="3">
    <location>
        <begin position="417"/>
        <end position="427"/>
    </location>
</feature>
<keyword evidence="6" id="KW-1185">Reference proteome</keyword>
<feature type="domain" description="SH3" evidence="4">
    <location>
        <begin position="253"/>
        <end position="312"/>
    </location>
</feature>
<dbReference type="Gene3D" id="1.20.900.10">
    <property type="entry name" value="Dbl homology (DH) domain"/>
    <property type="match status" value="1"/>
</dbReference>
<dbReference type="PANTHER" id="PTHR22834">
    <property type="entry name" value="NUCLEAR FUSION PROTEIN FUS2"/>
    <property type="match status" value="1"/>
</dbReference>
<feature type="domain" description="SH3" evidence="4">
    <location>
        <begin position="147"/>
        <end position="208"/>
    </location>
</feature>
<protein>
    <submittedName>
        <fullName evidence="7">Dynamin-binding protein</fullName>
    </submittedName>
</protein>
<dbReference type="Gene3D" id="2.30.30.40">
    <property type="entry name" value="SH3 Domains"/>
    <property type="match status" value="4"/>
</dbReference>
<proteinExistence type="predicted"/>
<dbReference type="WBParaSite" id="nRc.2.0.1.t05456-RA">
    <property type="protein sequence ID" value="nRc.2.0.1.t05456-RA"/>
    <property type="gene ID" value="nRc.2.0.1.g05456"/>
</dbReference>
<organism evidence="6 7">
    <name type="scientific">Romanomermis culicivorax</name>
    <name type="common">Nematode worm</name>
    <dbReference type="NCBI Taxonomy" id="13658"/>
    <lineage>
        <taxon>Eukaryota</taxon>
        <taxon>Metazoa</taxon>
        <taxon>Ecdysozoa</taxon>
        <taxon>Nematoda</taxon>
        <taxon>Enoplea</taxon>
        <taxon>Dorylaimia</taxon>
        <taxon>Mermithida</taxon>
        <taxon>Mermithoidea</taxon>
        <taxon>Mermithidae</taxon>
        <taxon>Romanomermis</taxon>
    </lineage>
</organism>
<dbReference type="Pfam" id="PF00621">
    <property type="entry name" value="RhoGEF"/>
    <property type="match status" value="1"/>
</dbReference>
<feature type="domain" description="SH3" evidence="4">
    <location>
        <begin position="55"/>
        <end position="117"/>
    </location>
</feature>
<dbReference type="CDD" id="cd00174">
    <property type="entry name" value="SH3"/>
    <property type="match status" value="1"/>
</dbReference>
<reference evidence="7" key="1">
    <citation type="submission" date="2022-11" db="UniProtKB">
        <authorList>
            <consortium name="WormBaseParasite"/>
        </authorList>
    </citation>
    <scope>IDENTIFICATION</scope>
</reference>
<feature type="region of interest" description="Disordered" evidence="3">
    <location>
        <begin position="407"/>
        <end position="429"/>
    </location>
</feature>
<accession>A0A915HVT3</accession>
<evidence type="ECO:0000313" key="7">
    <source>
        <dbReference type="WBParaSite" id="nRc.2.0.1.t05456-RA"/>
    </source>
</evidence>
<feature type="domain" description="DH" evidence="5">
    <location>
        <begin position="465"/>
        <end position="586"/>
    </location>
</feature>
<dbReference type="SUPFAM" id="SSF50044">
    <property type="entry name" value="SH3-domain"/>
    <property type="match status" value="4"/>
</dbReference>
<evidence type="ECO:0000256" key="1">
    <source>
        <dbReference type="ARBA" id="ARBA00022443"/>
    </source>
</evidence>
<sequence length="586" mass="67048">MDYDLLYKAIYEFTTNIQGELPLFVGDVVNDKASPAGIFPSVFVAKLDLSVPLKKFKSIWVASDDFLGQHDGDLNLLRGDFIIDVRRVDADWLEGRSGFNFAKRGIFPANFACQLPPPLLSQKEVIFSRGDRVDGIFIQQDSFGRKHSDVRARVICDLEAKLPGEISLVTGEIVYIESSVDETFFSGRTENGSTHGIFPKRFVEICDDKALLIDYRKLDSMPKDIATTSFNDICSSPKSTRREDHRNNYSSNYSESYGYTKFEFIPQYREELGFKANQKIRLIKHVDHEWILGEICNTKGIFPASYVDIKIDCPWMKVRNNDLKKPEINDSDISKSPTYQAVYDFPGMVEGDLQTATGDFVQLLNKIDDCWIEAKNSRTLKIGMIPLSFLKKCGSDEICFRESNNRTERPASWNCDSSSEQAASSKHSSLKHRVSIPDTALEVQNEIRMKHNEEAEKKKADLRSQRTHIFEEIIHSENDYINDLTICVQIFHESKHQLDVIALLAGFPEIIALSKKLVQTLDEEHEKDFVYQEIGNAFLNLQVEFKDVYADFCQTHESTQKLLDDNNALHVFYGALTYQKRYEKCL</sequence>
<dbReference type="GO" id="GO:0005085">
    <property type="term" value="F:guanyl-nucleotide exchange factor activity"/>
    <property type="evidence" value="ECO:0007669"/>
    <property type="project" value="InterPro"/>
</dbReference>
<evidence type="ECO:0000259" key="5">
    <source>
        <dbReference type="PROSITE" id="PS50010"/>
    </source>
</evidence>
<evidence type="ECO:0000256" key="2">
    <source>
        <dbReference type="PROSITE-ProRule" id="PRU00192"/>
    </source>
</evidence>
<dbReference type="Pfam" id="PF00018">
    <property type="entry name" value="SH3_1"/>
    <property type="match status" value="2"/>
</dbReference>
<dbReference type="InterPro" id="IPR035899">
    <property type="entry name" value="DBL_dom_sf"/>
</dbReference>
<dbReference type="GO" id="GO:0005737">
    <property type="term" value="C:cytoplasm"/>
    <property type="evidence" value="ECO:0007669"/>
    <property type="project" value="TreeGrafter"/>
</dbReference>
<feature type="domain" description="SH3" evidence="4">
    <location>
        <begin position="334"/>
        <end position="395"/>
    </location>
</feature>
<dbReference type="AlphaFoldDB" id="A0A915HVT3"/>
<keyword evidence="1 2" id="KW-0728">SH3 domain</keyword>
<dbReference type="InterPro" id="IPR001452">
    <property type="entry name" value="SH3_domain"/>
</dbReference>
<dbReference type="SUPFAM" id="SSF48065">
    <property type="entry name" value="DBL homology domain (DH-domain)"/>
    <property type="match status" value="1"/>
</dbReference>
<evidence type="ECO:0000259" key="4">
    <source>
        <dbReference type="PROSITE" id="PS50002"/>
    </source>
</evidence>
<dbReference type="InterPro" id="IPR000219">
    <property type="entry name" value="DH_dom"/>
</dbReference>